<dbReference type="GO" id="GO:0050511">
    <property type="term" value="F:undecaprenyldiphospho-muramoylpentapeptide beta-N-acetylglucosaminyltransferase activity"/>
    <property type="evidence" value="ECO:0007669"/>
    <property type="project" value="UniProtKB-UniRule"/>
</dbReference>
<comment type="caution">
    <text evidence="13">The sequence shown here is derived from an EMBL/GenBank/DDBJ whole genome shotgun (WGS) entry which is preliminary data.</text>
</comment>
<keyword evidence="1 10" id="KW-1003">Cell membrane</keyword>
<dbReference type="Proteomes" id="UP000823616">
    <property type="component" value="Unassembled WGS sequence"/>
</dbReference>
<accession>A0A9D9ENB7</accession>
<dbReference type="EC" id="2.4.1.227" evidence="10"/>
<comment type="pathway">
    <text evidence="10">Cell wall biogenesis; peptidoglycan biosynthesis.</text>
</comment>
<keyword evidence="3 10" id="KW-0328">Glycosyltransferase</keyword>
<dbReference type="Pfam" id="PF03033">
    <property type="entry name" value="Glyco_transf_28"/>
    <property type="match status" value="1"/>
</dbReference>
<evidence type="ECO:0000256" key="10">
    <source>
        <dbReference type="HAMAP-Rule" id="MF_00033"/>
    </source>
</evidence>
<dbReference type="GO" id="GO:0071555">
    <property type="term" value="P:cell wall organization"/>
    <property type="evidence" value="ECO:0007669"/>
    <property type="project" value="UniProtKB-KW"/>
</dbReference>
<keyword evidence="9 10" id="KW-0961">Cell wall biogenesis/degradation</keyword>
<keyword evidence="8 10" id="KW-0131">Cell cycle</keyword>
<dbReference type="GO" id="GO:0009252">
    <property type="term" value="P:peptidoglycan biosynthetic process"/>
    <property type="evidence" value="ECO:0007669"/>
    <property type="project" value="UniProtKB-UniRule"/>
</dbReference>
<dbReference type="AlphaFoldDB" id="A0A9D9ENB7"/>
<feature type="binding site" evidence="10">
    <location>
        <position position="302"/>
    </location>
    <ligand>
        <name>UDP-N-acetyl-alpha-D-glucosamine</name>
        <dbReference type="ChEBI" id="CHEBI:57705"/>
    </ligand>
</feature>
<reference evidence="13" key="2">
    <citation type="journal article" date="2021" name="PeerJ">
        <title>Extensive microbial diversity within the chicken gut microbiome revealed by metagenomics and culture.</title>
        <authorList>
            <person name="Gilroy R."/>
            <person name="Ravi A."/>
            <person name="Getino M."/>
            <person name="Pursley I."/>
            <person name="Horton D.L."/>
            <person name="Alikhan N.F."/>
            <person name="Baker D."/>
            <person name="Gharbi K."/>
            <person name="Hall N."/>
            <person name="Watson M."/>
            <person name="Adriaenssens E.M."/>
            <person name="Foster-Nyarko E."/>
            <person name="Jarju S."/>
            <person name="Secka A."/>
            <person name="Antonio M."/>
            <person name="Oren A."/>
            <person name="Chaudhuri R.R."/>
            <person name="La Ragione R."/>
            <person name="Hildebrand F."/>
            <person name="Pallen M.J."/>
        </authorList>
    </citation>
    <scope>NUCLEOTIDE SEQUENCE</scope>
    <source>
        <strain evidence="13">B3-4054</strain>
    </source>
</reference>
<evidence type="ECO:0000256" key="3">
    <source>
        <dbReference type="ARBA" id="ARBA00022676"/>
    </source>
</evidence>
<evidence type="ECO:0000313" key="14">
    <source>
        <dbReference type="Proteomes" id="UP000823616"/>
    </source>
</evidence>
<keyword evidence="5 10" id="KW-0133">Cell shape</keyword>
<evidence type="ECO:0000313" key="13">
    <source>
        <dbReference type="EMBL" id="MBO8451017.1"/>
    </source>
</evidence>
<comment type="subcellular location">
    <subcellularLocation>
        <location evidence="10">Cell membrane</location>
        <topology evidence="10">Peripheral membrane protein</topology>
        <orientation evidence="10">Cytoplasmic side</orientation>
    </subcellularLocation>
</comment>
<dbReference type="InterPro" id="IPR004276">
    <property type="entry name" value="GlycoTrans_28_N"/>
</dbReference>
<comment type="catalytic activity">
    <reaction evidence="10">
        <text>di-trans,octa-cis-undecaprenyl diphospho-N-acetyl-alpha-D-muramoyl-L-alanyl-D-glutamyl-meso-2,6-diaminopimeloyl-D-alanyl-D-alanine + UDP-N-acetyl-alpha-D-glucosamine = di-trans,octa-cis-undecaprenyl diphospho-[N-acetyl-alpha-D-glucosaminyl-(1-&gt;4)]-N-acetyl-alpha-D-muramoyl-L-alanyl-D-glutamyl-meso-2,6-diaminopimeloyl-D-alanyl-D-alanine + UDP + H(+)</text>
        <dbReference type="Rhea" id="RHEA:31227"/>
        <dbReference type="ChEBI" id="CHEBI:15378"/>
        <dbReference type="ChEBI" id="CHEBI:57705"/>
        <dbReference type="ChEBI" id="CHEBI:58223"/>
        <dbReference type="ChEBI" id="CHEBI:61387"/>
        <dbReference type="ChEBI" id="CHEBI:61388"/>
        <dbReference type="EC" id="2.4.1.227"/>
    </reaction>
</comment>
<evidence type="ECO:0000256" key="1">
    <source>
        <dbReference type="ARBA" id="ARBA00022475"/>
    </source>
</evidence>
<evidence type="ECO:0000256" key="8">
    <source>
        <dbReference type="ARBA" id="ARBA00023306"/>
    </source>
</evidence>
<dbReference type="GO" id="GO:0051301">
    <property type="term" value="P:cell division"/>
    <property type="evidence" value="ECO:0007669"/>
    <property type="project" value="UniProtKB-KW"/>
</dbReference>
<reference evidence="13" key="1">
    <citation type="submission" date="2020-10" db="EMBL/GenBank/DDBJ databases">
        <authorList>
            <person name="Gilroy R."/>
        </authorList>
    </citation>
    <scope>NUCLEOTIDE SEQUENCE</scope>
    <source>
        <strain evidence="13">B3-4054</strain>
    </source>
</reference>
<dbReference type="HAMAP" id="MF_00033">
    <property type="entry name" value="MurG"/>
    <property type="match status" value="1"/>
</dbReference>
<evidence type="ECO:0000256" key="6">
    <source>
        <dbReference type="ARBA" id="ARBA00022984"/>
    </source>
</evidence>
<dbReference type="Pfam" id="PF04101">
    <property type="entry name" value="Glyco_tran_28_C"/>
    <property type="match status" value="1"/>
</dbReference>
<feature type="binding site" evidence="10">
    <location>
        <position position="198"/>
    </location>
    <ligand>
        <name>UDP-N-acetyl-alpha-D-glucosamine</name>
        <dbReference type="ChEBI" id="CHEBI:57705"/>
    </ligand>
</feature>
<dbReference type="PANTHER" id="PTHR21015">
    <property type="entry name" value="UDP-N-ACETYLGLUCOSAMINE--N-ACETYLMURAMYL-(PENTAPEPTIDE) PYROPHOSPHORYL-UNDECAPRENOL N-ACETYLGLUCOSAMINE TRANSFERASE 1"/>
    <property type="match status" value="1"/>
</dbReference>
<comment type="similarity">
    <text evidence="10">Belongs to the glycosyltransferase 28 family. MurG subfamily.</text>
</comment>
<keyword evidence="2 10" id="KW-0132">Cell division</keyword>
<dbReference type="GO" id="GO:0008360">
    <property type="term" value="P:regulation of cell shape"/>
    <property type="evidence" value="ECO:0007669"/>
    <property type="project" value="UniProtKB-KW"/>
</dbReference>
<evidence type="ECO:0000256" key="7">
    <source>
        <dbReference type="ARBA" id="ARBA00023136"/>
    </source>
</evidence>
<dbReference type="InterPro" id="IPR007235">
    <property type="entry name" value="Glyco_trans_28_C"/>
</dbReference>
<dbReference type="InterPro" id="IPR006009">
    <property type="entry name" value="GlcNAc_MurG"/>
</dbReference>
<protein>
    <recommendedName>
        <fullName evidence="10">UDP-N-acetylglucosamine--N-acetylmuramyl-(pentapeptide) pyrophosphoryl-undecaprenol N-acetylglucosamine transferase</fullName>
        <ecNumber evidence="10">2.4.1.227</ecNumber>
    </recommendedName>
    <alternativeName>
        <fullName evidence="10">Undecaprenyl-PP-MurNAc-pentapeptide-UDPGlcNAc GlcNAc transferase</fullName>
    </alternativeName>
</protein>
<keyword evidence="6 10" id="KW-0573">Peptidoglycan synthesis</keyword>
<dbReference type="GO" id="GO:0005886">
    <property type="term" value="C:plasma membrane"/>
    <property type="evidence" value="ECO:0007669"/>
    <property type="project" value="UniProtKB-SubCell"/>
</dbReference>
<sequence>MIRIAFTGGGTGGHIFPGIAVARALADRPDVEMFWIGSSSGRDRDLVTAAGMEFSGVPSGKLRRYFSLRNVLDVFRILAGFFASLRILRKRRPDVLFSKGGFVSVPPCYAARFLGIPVVTHECDFSPGLATKLNARIAARILLSYTETRDFFSPALQERCTVTGNPVRPEFFHASAERGRRFAGVDSPDPVILVLGGSSGAESVNRLVFSCLPALCSKFTVIHQTGGKTNGLEPQLQSAVQEWQAKKRYFPFSFIAGEMPDVLAAADLVLSRSGAGAVWESAAAGKPMVLLPLEKGSSRGDQVENAEWFARRGAAAVLSGPNANPENLIRTVCGLFDGAAGSRPLDKMAAASAALGSGGETAGPAAGCAGKIAEILLTAAGRECK</sequence>
<keyword evidence="7 10" id="KW-0472">Membrane</keyword>
<evidence type="ECO:0000256" key="9">
    <source>
        <dbReference type="ARBA" id="ARBA00023316"/>
    </source>
</evidence>
<name>A0A9D9ENB7_9SPIR</name>
<feature type="binding site" evidence="10">
    <location>
        <position position="168"/>
    </location>
    <ligand>
        <name>UDP-N-acetyl-alpha-D-glucosamine</name>
        <dbReference type="ChEBI" id="CHEBI:57705"/>
    </ligand>
</feature>
<evidence type="ECO:0000256" key="4">
    <source>
        <dbReference type="ARBA" id="ARBA00022679"/>
    </source>
</evidence>
<keyword evidence="4 10" id="KW-0808">Transferase</keyword>
<dbReference type="EMBL" id="JADIMS010000148">
    <property type="protein sequence ID" value="MBO8451017.1"/>
    <property type="molecule type" value="Genomic_DNA"/>
</dbReference>
<evidence type="ECO:0000256" key="5">
    <source>
        <dbReference type="ARBA" id="ARBA00022960"/>
    </source>
</evidence>
<evidence type="ECO:0000256" key="2">
    <source>
        <dbReference type="ARBA" id="ARBA00022618"/>
    </source>
</evidence>
<dbReference type="GO" id="GO:0005975">
    <property type="term" value="P:carbohydrate metabolic process"/>
    <property type="evidence" value="ECO:0007669"/>
    <property type="project" value="InterPro"/>
</dbReference>
<comment type="caution">
    <text evidence="10">Lacks conserved residue(s) required for the propagation of feature annotation.</text>
</comment>
<proteinExistence type="inferred from homology"/>
<dbReference type="NCBIfam" id="TIGR01133">
    <property type="entry name" value="murG"/>
    <property type="match status" value="1"/>
</dbReference>
<dbReference type="SUPFAM" id="SSF53756">
    <property type="entry name" value="UDP-Glycosyltransferase/glycogen phosphorylase"/>
    <property type="match status" value="1"/>
</dbReference>
<evidence type="ECO:0000259" key="11">
    <source>
        <dbReference type="Pfam" id="PF03033"/>
    </source>
</evidence>
<dbReference type="CDD" id="cd03785">
    <property type="entry name" value="GT28_MurG"/>
    <property type="match status" value="1"/>
</dbReference>
<evidence type="ECO:0000259" key="12">
    <source>
        <dbReference type="Pfam" id="PF04101"/>
    </source>
</evidence>
<dbReference type="Gene3D" id="3.40.50.2000">
    <property type="entry name" value="Glycogen Phosphorylase B"/>
    <property type="match status" value="2"/>
</dbReference>
<organism evidence="13 14">
    <name type="scientific">Candidatus Avitreponema avistercoris</name>
    <dbReference type="NCBI Taxonomy" id="2840705"/>
    <lineage>
        <taxon>Bacteria</taxon>
        <taxon>Pseudomonadati</taxon>
        <taxon>Spirochaetota</taxon>
        <taxon>Spirochaetia</taxon>
        <taxon>Spirochaetales</taxon>
        <taxon>Candidatus Avitreponema</taxon>
    </lineage>
</organism>
<feature type="domain" description="Glycosyl transferase family 28 C-terminal" evidence="12">
    <location>
        <begin position="191"/>
        <end position="338"/>
    </location>
</feature>
<dbReference type="PANTHER" id="PTHR21015:SF27">
    <property type="entry name" value="UDP-N-ACETYLGLUCOSAMINE--N-ACETYLMURAMYL-(PENTAPEPTIDE) PYROPHOSPHORYL-UNDECAPRENOL N-ACETYLGLUCOSAMINE TRANSFERASE"/>
    <property type="match status" value="1"/>
</dbReference>
<feature type="binding site" evidence="10">
    <location>
        <begin position="11"/>
        <end position="13"/>
    </location>
    <ligand>
        <name>UDP-N-acetyl-alpha-D-glucosamine</name>
        <dbReference type="ChEBI" id="CHEBI:57705"/>
    </ligand>
</feature>
<feature type="domain" description="Glycosyltransferase family 28 N-terminal" evidence="11">
    <location>
        <begin position="4"/>
        <end position="142"/>
    </location>
</feature>
<gene>
    <name evidence="10 13" type="primary">murG</name>
    <name evidence="13" type="ORF">IAA96_07935</name>
</gene>
<comment type="function">
    <text evidence="10">Cell wall formation. Catalyzes the transfer of a GlcNAc subunit on undecaprenyl-pyrophosphoryl-MurNAc-pentapeptide (lipid intermediate I) to form undecaprenyl-pyrophosphoryl-MurNAc-(pentapeptide)GlcNAc (lipid intermediate II).</text>
</comment>